<dbReference type="GO" id="GO:0051301">
    <property type="term" value="P:cell division"/>
    <property type="evidence" value="ECO:0007669"/>
    <property type="project" value="UniProtKB-KW"/>
</dbReference>
<dbReference type="Pfam" id="PF05786">
    <property type="entry name" value="Cnd2"/>
    <property type="match status" value="1"/>
</dbReference>
<feature type="non-terminal residue" evidence="12">
    <location>
        <position position="1"/>
    </location>
</feature>
<feature type="non-terminal residue" evidence="12">
    <location>
        <position position="55"/>
    </location>
</feature>
<keyword evidence="7" id="KW-0132">Cell division</keyword>
<comment type="similarity">
    <text evidence="3">Belongs to the CND2 (condensin subunit 2) family.</text>
</comment>
<evidence type="ECO:0000256" key="9">
    <source>
        <dbReference type="ARBA" id="ARBA00023067"/>
    </source>
</evidence>
<accession>A0A851CD95</accession>
<name>A0A851CD95_CALVR</name>
<evidence type="ECO:0000256" key="3">
    <source>
        <dbReference type="ARBA" id="ARBA00009471"/>
    </source>
</evidence>
<gene>
    <name evidence="12" type="primary">Ncaph</name>
    <name evidence="12" type="ORF">CALVIR_R01420</name>
</gene>
<dbReference type="InterPro" id="IPR022816">
    <property type="entry name" value="Condensin_barren_su2"/>
</dbReference>
<feature type="region of interest" description="Disordered" evidence="11">
    <location>
        <begin position="31"/>
        <end position="55"/>
    </location>
</feature>
<evidence type="ECO:0000256" key="10">
    <source>
        <dbReference type="ARBA" id="ARBA00023306"/>
    </source>
</evidence>
<evidence type="ECO:0000256" key="2">
    <source>
        <dbReference type="ARBA" id="ARBA00004496"/>
    </source>
</evidence>
<dbReference type="GO" id="GO:0000796">
    <property type="term" value="C:condensin complex"/>
    <property type="evidence" value="ECO:0007669"/>
    <property type="project" value="InterPro"/>
</dbReference>
<dbReference type="PANTHER" id="PTHR13108:SF9">
    <property type="entry name" value="CONDENSIN COMPLEX SUBUNIT 2"/>
    <property type="match status" value="1"/>
</dbReference>
<evidence type="ECO:0000256" key="7">
    <source>
        <dbReference type="ARBA" id="ARBA00022618"/>
    </source>
</evidence>
<proteinExistence type="inferred from homology"/>
<keyword evidence="13" id="KW-1185">Reference proteome</keyword>
<evidence type="ECO:0000256" key="5">
    <source>
        <dbReference type="ARBA" id="ARBA00022454"/>
    </source>
</evidence>
<dbReference type="GO" id="GO:0003682">
    <property type="term" value="F:chromatin binding"/>
    <property type="evidence" value="ECO:0007669"/>
    <property type="project" value="TreeGrafter"/>
</dbReference>
<dbReference type="GO" id="GO:0007076">
    <property type="term" value="P:mitotic chromosome condensation"/>
    <property type="evidence" value="ECO:0007669"/>
    <property type="project" value="InterPro"/>
</dbReference>
<feature type="compositionally biased region" description="Gly residues" evidence="11">
    <location>
        <begin position="46"/>
        <end position="55"/>
    </location>
</feature>
<keyword evidence="5" id="KW-0158">Chromosome</keyword>
<evidence type="ECO:0000256" key="4">
    <source>
        <dbReference type="ARBA" id="ARBA00016065"/>
    </source>
</evidence>
<keyword evidence="10" id="KW-0131">Cell cycle</keyword>
<evidence type="ECO:0000313" key="13">
    <source>
        <dbReference type="Proteomes" id="UP000642973"/>
    </source>
</evidence>
<dbReference type="PANTHER" id="PTHR13108">
    <property type="entry name" value="CONDENSIN COMPLEX SUBUNIT 2"/>
    <property type="match status" value="1"/>
</dbReference>
<dbReference type="EMBL" id="WEIV01015259">
    <property type="protein sequence ID" value="NWI54865.1"/>
    <property type="molecule type" value="Genomic_DNA"/>
</dbReference>
<evidence type="ECO:0000256" key="1">
    <source>
        <dbReference type="ARBA" id="ARBA00004286"/>
    </source>
</evidence>
<evidence type="ECO:0000256" key="6">
    <source>
        <dbReference type="ARBA" id="ARBA00022490"/>
    </source>
</evidence>
<dbReference type="AlphaFoldDB" id="A0A851CD95"/>
<comment type="caution">
    <text evidence="12">The sequence shown here is derived from an EMBL/GenBank/DDBJ whole genome shotgun (WGS) entry which is preliminary data.</text>
</comment>
<dbReference type="GO" id="GO:0005737">
    <property type="term" value="C:cytoplasm"/>
    <property type="evidence" value="ECO:0007669"/>
    <property type="project" value="UniProtKB-SubCell"/>
</dbReference>
<evidence type="ECO:0000313" key="12">
    <source>
        <dbReference type="EMBL" id="NWI54865.1"/>
    </source>
</evidence>
<protein>
    <recommendedName>
        <fullName evidence="4">Condensin complex subunit 2</fullName>
    </recommendedName>
</protein>
<dbReference type="Proteomes" id="UP000642973">
    <property type="component" value="Unassembled WGS sequence"/>
</dbReference>
<reference evidence="12" key="1">
    <citation type="submission" date="2019-10" db="EMBL/GenBank/DDBJ databases">
        <title>Bird 10,000 Genomes (B10K) Project - Family phase.</title>
        <authorList>
            <person name="Zhang G."/>
        </authorList>
    </citation>
    <scope>NUCLEOTIDE SEQUENCE</scope>
    <source>
        <strain evidence="12">B10K-DU-002-55</strain>
        <tissue evidence="12">Muscle</tissue>
    </source>
</reference>
<sequence length="55" mass="5629">QVAVGTLDAGAKIYSVRVDTVHADTYRVLGGLGKNSSPAKDPENSQGGGNCLFPP</sequence>
<keyword evidence="8" id="KW-0498">Mitosis</keyword>
<evidence type="ECO:0000256" key="11">
    <source>
        <dbReference type="SAM" id="MobiDB-lite"/>
    </source>
</evidence>
<evidence type="ECO:0000256" key="8">
    <source>
        <dbReference type="ARBA" id="ARBA00022776"/>
    </source>
</evidence>
<keyword evidence="9" id="KW-0226">DNA condensation</keyword>
<keyword evidence="6" id="KW-0963">Cytoplasm</keyword>
<comment type="subcellular location">
    <subcellularLocation>
        <location evidence="1">Chromosome</location>
    </subcellularLocation>
    <subcellularLocation>
        <location evidence="2">Cytoplasm</location>
    </subcellularLocation>
</comment>
<organism evidence="12 13">
    <name type="scientific">Calyptomena viridis</name>
    <name type="common">Lesser green broadbill</name>
    <dbReference type="NCBI Taxonomy" id="135972"/>
    <lineage>
        <taxon>Eukaryota</taxon>
        <taxon>Metazoa</taxon>
        <taxon>Chordata</taxon>
        <taxon>Craniata</taxon>
        <taxon>Vertebrata</taxon>
        <taxon>Euteleostomi</taxon>
        <taxon>Archelosauria</taxon>
        <taxon>Archosauria</taxon>
        <taxon>Dinosauria</taxon>
        <taxon>Saurischia</taxon>
        <taxon>Theropoda</taxon>
        <taxon>Coelurosauria</taxon>
        <taxon>Aves</taxon>
        <taxon>Neognathae</taxon>
        <taxon>Neoaves</taxon>
        <taxon>Telluraves</taxon>
        <taxon>Australaves</taxon>
        <taxon>Passeriformes</taxon>
        <taxon>Eurylaimidae</taxon>
        <taxon>Calyptomena</taxon>
    </lineage>
</organism>